<keyword evidence="2" id="KW-1185">Reference proteome</keyword>
<dbReference type="Proteomes" id="UP000678393">
    <property type="component" value="Unassembled WGS sequence"/>
</dbReference>
<organism evidence="1 2">
    <name type="scientific">Candidula unifasciata</name>
    <dbReference type="NCBI Taxonomy" id="100452"/>
    <lineage>
        <taxon>Eukaryota</taxon>
        <taxon>Metazoa</taxon>
        <taxon>Spiralia</taxon>
        <taxon>Lophotrochozoa</taxon>
        <taxon>Mollusca</taxon>
        <taxon>Gastropoda</taxon>
        <taxon>Heterobranchia</taxon>
        <taxon>Euthyneura</taxon>
        <taxon>Panpulmonata</taxon>
        <taxon>Eupulmonata</taxon>
        <taxon>Stylommatophora</taxon>
        <taxon>Helicina</taxon>
        <taxon>Helicoidea</taxon>
        <taxon>Geomitridae</taxon>
        <taxon>Candidula</taxon>
    </lineage>
</organism>
<protein>
    <submittedName>
        <fullName evidence="1">Uncharacterized protein</fullName>
    </submittedName>
</protein>
<dbReference type="EMBL" id="CAJHNH020000335">
    <property type="protein sequence ID" value="CAG5117022.1"/>
    <property type="molecule type" value="Genomic_DNA"/>
</dbReference>
<evidence type="ECO:0000313" key="2">
    <source>
        <dbReference type="Proteomes" id="UP000678393"/>
    </source>
</evidence>
<proteinExistence type="predicted"/>
<dbReference type="AlphaFoldDB" id="A0A8S3YNA3"/>
<reference evidence="1" key="1">
    <citation type="submission" date="2021-04" db="EMBL/GenBank/DDBJ databases">
        <authorList>
            <consortium name="Molecular Ecology Group"/>
        </authorList>
    </citation>
    <scope>NUCLEOTIDE SEQUENCE</scope>
</reference>
<accession>A0A8S3YNA3</accession>
<name>A0A8S3YNA3_9EUPU</name>
<comment type="caution">
    <text evidence="1">The sequence shown here is derived from an EMBL/GenBank/DDBJ whole genome shotgun (WGS) entry which is preliminary data.</text>
</comment>
<sequence>MTNSLITSSCTDVRYHMQLPVIATELHMCAKTDQLPVIATELHMCAKTDQLPVIATENISTKTDQQPVIATELHMCAKTDQLPVIATELHMCAKTDQLPVLAAELHMCAKTDQLPVIAPEHMWMLVINQFSSIPRSGRRYVDYFLGPEYSKNLLNFFQFNSANFCIQNTTDIMSWMSFYLSDTGDSPTWQAWDIVRQRKSHLAGIGHSETARVSLVFMSAHRSVACFLS</sequence>
<evidence type="ECO:0000313" key="1">
    <source>
        <dbReference type="EMBL" id="CAG5117022.1"/>
    </source>
</evidence>
<gene>
    <name evidence="1" type="ORF">CUNI_LOCUS2580</name>
</gene>